<evidence type="ECO:0000313" key="5">
    <source>
        <dbReference type="Proteomes" id="UP000634522"/>
    </source>
</evidence>
<reference evidence="4 5" key="1">
    <citation type="submission" date="2019-12" db="EMBL/GenBank/DDBJ databases">
        <title>Comparative genomics gives insights into the taxonomy of the Azoarcus-Aromatoleum group and reveals separate origins of nif in the plant-associated Azoarcus and non-plant-associated Aromatoleum sub-groups.</title>
        <authorList>
            <person name="Lafos M."/>
            <person name="Maluk M."/>
            <person name="Batista M."/>
            <person name="Junghare M."/>
            <person name="Carmona M."/>
            <person name="Faoro H."/>
            <person name="Cruz L.M."/>
            <person name="Battistoni F."/>
            <person name="De Souza E."/>
            <person name="Pedrosa F."/>
            <person name="Chen W.-M."/>
            <person name="Poole P.S."/>
            <person name="Dixon R.A."/>
            <person name="James E.K."/>
        </authorList>
    </citation>
    <scope>NUCLEOTIDE SEQUENCE [LARGE SCALE GENOMIC DNA]</scope>
    <source>
        <strain evidence="4 5">T</strain>
    </source>
</reference>
<feature type="signal peptide" evidence="2">
    <location>
        <begin position="1"/>
        <end position="25"/>
    </location>
</feature>
<dbReference type="EMBL" id="WTVS01000008">
    <property type="protein sequence ID" value="NMF96800.1"/>
    <property type="molecule type" value="Genomic_DNA"/>
</dbReference>
<dbReference type="SUPFAM" id="SSF81901">
    <property type="entry name" value="HCP-like"/>
    <property type="match status" value="1"/>
</dbReference>
<dbReference type="CDD" id="cd00254">
    <property type="entry name" value="LT-like"/>
    <property type="match status" value="1"/>
</dbReference>
<evidence type="ECO:0000256" key="2">
    <source>
        <dbReference type="SAM" id="SignalP"/>
    </source>
</evidence>
<accession>A0ABX1NC69</accession>
<sequence>MRRGLYVSRSLHLLGAALLATVSHASIAAKGDSVELAGPAVEAVFVDHARYLADLAVAHEHGEGVEREPARAAALYCESARLGNVEAMYSLGWMYANGRGLDRNDAYAGTLFAMAAFFGHPQADQMRRYTGDYVGAVPDCLQPPPDESLEPGWSAEAHIAALSAQRKQLARLVVDLSAEYAISPRLALAIALTESNLDAEAVSPKNAVGVMQLIPDTAARFNVRKPFDPEENIRGGLAYLRWLLAYFRGDIAMAAAGYNAGEGAVDRYRGVPPYAETQAYVARILAFMQRRKHAYDSRITDPSPVAPALQLVSERGGGS</sequence>
<dbReference type="PANTHER" id="PTHR37423:SF2">
    <property type="entry name" value="MEMBRANE-BOUND LYTIC MUREIN TRANSGLYCOSYLASE C"/>
    <property type="match status" value="1"/>
</dbReference>
<dbReference type="Pfam" id="PF01464">
    <property type="entry name" value="SLT"/>
    <property type="match status" value="1"/>
</dbReference>
<proteinExistence type="inferred from homology"/>
<feature type="chain" id="PRO_5045461093" evidence="2">
    <location>
        <begin position="26"/>
        <end position="319"/>
    </location>
</feature>
<dbReference type="InterPro" id="IPR000189">
    <property type="entry name" value="Transglyc_AS"/>
</dbReference>
<name>A0ABX1NC69_9RHOO</name>
<evidence type="ECO:0000256" key="1">
    <source>
        <dbReference type="ARBA" id="ARBA00007734"/>
    </source>
</evidence>
<evidence type="ECO:0000259" key="3">
    <source>
        <dbReference type="Pfam" id="PF01464"/>
    </source>
</evidence>
<dbReference type="Gene3D" id="1.10.530.10">
    <property type="match status" value="1"/>
</dbReference>
<dbReference type="InterPro" id="IPR023346">
    <property type="entry name" value="Lysozyme-like_dom_sf"/>
</dbReference>
<dbReference type="InterPro" id="IPR011990">
    <property type="entry name" value="TPR-like_helical_dom_sf"/>
</dbReference>
<dbReference type="PROSITE" id="PS00922">
    <property type="entry name" value="TRANSGLYCOSYLASE"/>
    <property type="match status" value="1"/>
</dbReference>
<dbReference type="InterPro" id="IPR006597">
    <property type="entry name" value="Sel1-like"/>
</dbReference>
<dbReference type="Proteomes" id="UP000634522">
    <property type="component" value="Unassembled WGS sequence"/>
</dbReference>
<organism evidence="4 5">
    <name type="scientific">Aromatoleum toluolicum</name>
    <dbReference type="NCBI Taxonomy" id="90060"/>
    <lineage>
        <taxon>Bacteria</taxon>
        <taxon>Pseudomonadati</taxon>
        <taxon>Pseudomonadota</taxon>
        <taxon>Betaproteobacteria</taxon>
        <taxon>Rhodocyclales</taxon>
        <taxon>Rhodocyclaceae</taxon>
        <taxon>Aromatoleum</taxon>
    </lineage>
</organism>
<comment type="similarity">
    <text evidence="1">Belongs to the transglycosylase Slt family.</text>
</comment>
<evidence type="ECO:0000313" key="4">
    <source>
        <dbReference type="EMBL" id="NMF96800.1"/>
    </source>
</evidence>
<feature type="domain" description="Transglycosylase SLT" evidence="3">
    <location>
        <begin position="178"/>
        <end position="270"/>
    </location>
</feature>
<comment type="caution">
    <text evidence="4">The sequence shown here is derived from an EMBL/GenBank/DDBJ whole genome shotgun (WGS) entry which is preliminary data.</text>
</comment>
<dbReference type="Pfam" id="PF08238">
    <property type="entry name" value="Sel1"/>
    <property type="match status" value="2"/>
</dbReference>
<dbReference type="SUPFAM" id="SSF53955">
    <property type="entry name" value="Lysozyme-like"/>
    <property type="match status" value="1"/>
</dbReference>
<gene>
    <name evidence="4" type="ORF">GPA27_05300</name>
</gene>
<dbReference type="InterPro" id="IPR008258">
    <property type="entry name" value="Transglycosylase_SLT_dom_1"/>
</dbReference>
<keyword evidence="5" id="KW-1185">Reference proteome</keyword>
<dbReference type="SMART" id="SM00671">
    <property type="entry name" value="SEL1"/>
    <property type="match status" value="2"/>
</dbReference>
<dbReference type="PANTHER" id="PTHR37423">
    <property type="entry name" value="SOLUBLE LYTIC MUREIN TRANSGLYCOSYLASE-RELATED"/>
    <property type="match status" value="1"/>
</dbReference>
<keyword evidence="2" id="KW-0732">Signal</keyword>
<protein>
    <submittedName>
        <fullName evidence="4">Transglycosylase SLT domain-containing protein</fullName>
    </submittedName>
</protein>
<dbReference type="Gene3D" id="1.25.40.10">
    <property type="entry name" value="Tetratricopeptide repeat domain"/>
    <property type="match status" value="1"/>
</dbReference>